<evidence type="ECO:0008006" key="4">
    <source>
        <dbReference type="Google" id="ProtNLM"/>
    </source>
</evidence>
<keyword evidence="1" id="KW-1133">Transmembrane helix</keyword>
<protein>
    <recommendedName>
        <fullName evidence="4">DUF4145 domain-containing protein</fullName>
    </recommendedName>
</protein>
<evidence type="ECO:0000313" key="2">
    <source>
        <dbReference type="EMBL" id="MFC6590783.1"/>
    </source>
</evidence>
<dbReference type="Proteomes" id="UP001596297">
    <property type="component" value="Unassembled WGS sequence"/>
</dbReference>
<accession>A0ABW1Y9A8</accession>
<sequence>MSAEQNADIIRMAQRLEGQLAERGGLGRGLGEYARSLSGELPPEILHDIMKINRVRNDLVHRDIDQALSEHDRRRLQESYQRASAYLAQPGTAPPPLRVNPWAMALAVAVALTVVWLMVALGPPVG</sequence>
<reference evidence="3" key="1">
    <citation type="journal article" date="2019" name="Int. J. Syst. Evol. Microbiol.">
        <title>The Global Catalogue of Microorganisms (GCM) 10K type strain sequencing project: providing services to taxonomists for standard genome sequencing and annotation.</title>
        <authorList>
            <consortium name="The Broad Institute Genomics Platform"/>
            <consortium name="The Broad Institute Genome Sequencing Center for Infectious Disease"/>
            <person name="Wu L."/>
            <person name="Ma J."/>
        </authorList>
    </citation>
    <scope>NUCLEOTIDE SEQUENCE [LARGE SCALE GENOMIC DNA]</scope>
    <source>
        <strain evidence="3">CGMCC 1.15772</strain>
    </source>
</reference>
<keyword evidence="3" id="KW-1185">Reference proteome</keyword>
<name>A0ABW1Y9A8_9DEIO</name>
<proteinExistence type="predicted"/>
<dbReference type="RefSeq" id="WP_380081796.1">
    <property type="nucleotide sequence ID" value="NZ_JBHSWD010000001.1"/>
</dbReference>
<gene>
    <name evidence="2" type="ORF">ACFP81_01180</name>
</gene>
<keyword evidence="1" id="KW-0812">Transmembrane</keyword>
<keyword evidence="1" id="KW-0472">Membrane</keyword>
<organism evidence="2 3">
    <name type="scientific">Deinococcus lacus</name>
    <dbReference type="NCBI Taxonomy" id="392561"/>
    <lineage>
        <taxon>Bacteria</taxon>
        <taxon>Thermotogati</taxon>
        <taxon>Deinococcota</taxon>
        <taxon>Deinococci</taxon>
        <taxon>Deinococcales</taxon>
        <taxon>Deinococcaceae</taxon>
        <taxon>Deinococcus</taxon>
    </lineage>
</organism>
<evidence type="ECO:0000313" key="3">
    <source>
        <dbReference type="Proteomes" id="UP001596297"/>
    </source>
</evidence>
<comment type="caution">
    <text evidence="2">The sequence shown here is derived from an EMBL/GenBank/DDBJ whole genome shotgun (WGS) entry which is preliminary data.</text>
</comment>
<feature type="transmembrane region" description="Helical" evidence="1">
    <location>
        <begin position="102"/>
        <end position="121"/>
    </location>
</feature>
<evidence type="ECO:0000256" key="1">
    <source>
        <dbReference type="SAM" id="Phobius"/>
    </source>
</evidence>
<dbReference type="EMBL" id="JBHSWD010000001">
    <property type="protein sequence ID" value="MFC6590783.1"/>
    <property type="molecule type" value="Genomic_DNA"/>
</dbReference>